<evidence type="ECO:0000259" key="5">
    <source>
        <dbReference type="Pfam" id="PF07980"/>
    </source>
</evidence>
<evidence type="ECO:0000256" key="2">
    <source>
        <dbReference type="ARBA" id="ARBA00022729"/>
    </source>
</evidence>
<evidence type="ECO:0000256" key="1">
    <source>
        <dbReference type="ARBA" id="ARBA00004442"/>
    </source>
</evidence>
<evidence type="ECO:0000256" key="3">
    <source>
        <dbReference type="ARBA" id="ARBA00023136"/>
    </source>
</evidence>
<evidence type="ECO:0000313" key="7">
    <source>
        <dbReference type="EMBL" id="MPL91119.1"/>
    </source>
</evidence>
<dbReference type="AlphaFoldDB" id="A0A644VIA6"/>
<comment type="caution">
    <text evidence="7">The sequence shown here is derived from an EMBL/GenBank/DDBJ whole genome shotgun (WGS) entry which is preliminary data.</text>
</comment>
<dbReference type="Pfam" id="PF07980">
    <property type="entry name" value="SusD_RagB"/>
    <property type="match status" value="1"/>
</dbReference>
<dbReference type="PROSITE" id="PS51257">
    <property type="entry name" value="PROKAR_LIPOPROTEIN"/>
    <property type="match status" value="1"/>
</dbReference>
<reference evidence="7" key="1">
    <citation type="submission" date="2019-08" db="EMBL/GenBank/DDBJ databases">
        <authorList>
            <person name="Kucharzyk K."/>
            <person name="Murdoch R.W."/>
            <person name="Higgins S."/>
            <person name="Loffler F."/>
        </authorList>
    </citation>
    <scope>NUCLEOTIDE SEQUENCE</scope>
</reference>
<dbReference type="InterPro" id="IPR012944">
    <property type="entry name" value="SusD_RagB_dom"/>
</dbReference>
<feature type="domain" description="RagB/SusD" evidence="5">
    <location>
        <begin position="299"/>
        <end position="607"/>
    </location>
</feature>
<dbReference type="Gene3D" id="1.25.40.390">
    <property type="match status" value="1"/>
</dbReference>
<dbReference type="GO" id="GO:0009279">
    <property type="term" value="C:cell outer membrane"/>
    <property type="evidence" value="ECO:0007669"/>
    <property type="project" value="UniProtKB-SubCell"/>
</dbReference>
<dbReference type="InterPro" id="IPR011990">
    <property type="entry name" value="TPR-like_helical_dom_sf"/>
</dbReference>
<sequence>MRPYKYFIILIVGTLLTGFTGCKDDFLERGPLSKINDALFWKTPSDLEIYVNNLYSKNGLLSNYNSSYYNVIGPYTDDAFDGSDLLIQIDYNKRINGENTLPTSGGGWQISDWEILRNINYFMAHYRRVDVEFSKIAQYVGEALFFRSIFYFNKVKRFGAVPWTSALLNPDSEELFGGRLPRDQVVDSIMLDLDRAIEYLPARGNGPWTGRVTKETALALQARIALYEGTWEKYHSLKNTPFQVRGGDGGERFLKKAVAAADSLMLMAATTGYPAIENTGQPNGYWNLFNQKDYSANKEVIFWRKYSTESDELFNRWINISYTGAGVGITKRLTDLYLCTDGRPIYIAPNIRNPLYQGDDSLATVVRNRDPRLDQTICVPDGKHYRWKPDTYFDKPMIVAVLDTRCATGYQLYKGHSADKAEYDNRKGTNGCIYFRYAEILLIYAEAKAELGTITQEDINKTINVLRNRVGMTGMLDKDNITTDPNWLFTTTGVAAVSPLLQEIRRERTVELACEGFRLDDIFRWAAGDELLAGYKPKGAKLSQWPDVQASPPDYIFEDENGYLDPYAQFAPVKNGYQFKTGRDYLYPIPTNELTLNPSLRPQNPGW</sequence>
<accession>A0A644VIA6</accession>
<name>A0A644VIA6_9ZZZZ</name>
<protein>
    <recommendedName>
        <fullName evidence="8">SusD-like protein</fullName>
    </recommendedName>
</protein>
<proteinExistence type="predicted"/>
<dbReference type="SUPFAM" id="SSF48452">
    <property type="entry name" value="TPR-like"/>
    <property type="match status" value="1"/>
</dbReference>
<keyword evidence="3" id="KW-0472">Membrane</keyword>
<organism evidence="7">
    <name type="scientific">bioreactor metagenome</name>
    <dbReference type="NCBI Taxonomy" id="1076179"/>
    <lineage>
        <taxon>unclassified sequences</taxon>
        <taxon>metagenomes</taxon>
        <taxon>ecological metagenomes</taxon>
    </lineage>
</organism>
<comment type="subcellular location">
    <subcellularLocation>
        <location evidence="1">Cell outer membrane</location>
    </subcellularLocation>
</comment>
<feature type="domain" description="SusD-like N-terminal" evidence="6">
    <location>
        <begin position="135"/>
        <end position="226"/>
    </location>
</feature>
<keyword evidence="4" id="KW-0998">Cell outer membrane</keyword>
<dbReference type="EMBL" id="VSSQ01000321">
    <property type="protein sequence ID" value="MPL91119.1"/>
    <property type="molecule type" value="Genomic_DNA"/>
</dbReference>
<evidence type="ECO:0000256" key="4">
    <source>
        <dbReference type="ARBA" id="ARBA00023237"/>
    </source>
</evidence>
<evidence type="ECO:0008006" key="8">
    <source>
        <dbReference type="Google" id="ProtNLM"/>
    </source>
</evidence>
<dbReference type="Pfam" id="PF14322">
    <property type="entry name" value="SusD-like_3"/>
    <property type="match status" value="1"/>
</dbReference>
<gene>
    <name evidence="7" type="ORF">SDC9_37182</name>
</gene>
<evidence type="ECO:0000259" key="6">
    <source>
        <dbReference type="Pfam" id="PF14322"/>
    </source>
</evidence>
<dbReference type="InterPro" id="IPR033985">
    <property type="entry name" value="SusD-like_N"/>
</dbReference>
<keyword evidence="2" id="KW-0732">Signal</keyword>